<reference evidence="12 13" key="1">
    <citation type="journal article" date="2016" name="Proc. Natl. Acad. Sci. U.S.A.">
        <title>Comparative genomics of biotechnologically important yeasts.</title>
        <authorList>
            <person name="Riley R."/>
            <person name="Haridas S."/>
            <person name="Wolfe K.H."/>
            <person name="Lopes M.R."/>
            <person name="Hittinger C.T."/>
            <person name="Goeker M."/>
            <person name="Salamov A.A."/>
            <person name="Wisecaver J.H."/>
            <person name="Long T.M."/>
            <person name="Calvey C.H."/>
            <person name="Aerts A.L."/>
            <person name="Barry K.W."/>
            <person name="Choi C."/>
            <person name="Clum A."/>
            <person name="Coughlan A.Y."/>
            <person name="Deshpande S."/>
            <person name="Douglass A.P."/>
            <person name="Hanson S.J."/>
            <person name="Klenk H.-P."/>
            <person name="LaButti K.M."/>
            <person name="Lapidus A."/>
            <person name="Lindquist E.A."/>
            <person name="Lipzen A.M."/>
            <person name="Meier-Kolthoff J.P."/>
            <person name="Ohm R.A."/>
            <person name="Otillar R.P."/>
            <person name="Pangilinan J.L."/>
            <person name="Peng Y."/>
            <person name="Rokas A."/>
            <person name="Rosa C.A."/>
            <person name="Scheuner C."/>
            <person name="Sibirny A.A."/>
            <person name="Slot J.C."/>
            <person name="Stielow J.B."/>
            <person name="Sun H."/>
            <person name="Kurtzman C.P."/>
            <person name="Blackwell M."/>
            <person name="Grigoriev I.V."/>
            <person name="Jeffries T.W."/>
        </authorList>
    </citation>
    <scope>NUCLEOTIDE SEQUENCE [LARGE SCALE GENOMIC DNA]</scope>
    <source>
        <strain evidence="12 13">DSM 6958</strain>
    </source>
</reference>
<evidence type="ECO:0000256" key="2">
    <source>
        <dbReference type="ARBA" id="ARBA00022692"/>
    </source>
</evidence>
<evidence type="ECO:0000313" key="13">
    <source>
        <dbReference type="Proteomes" id="UP000095009"/>
    </source>
</evidence>
<keyword evidence="4" id="KW-1000">Mitochondrion outer membrane</keyword>
<dbReference type="PANTHER" id="PTHR46208">
    <property type="entry name" value="MITOCHONDRIAL IMPORT RECEPTOR SUBUNIT TOM70"/>
    <property type="match status" value="1"/>
</dbReference>
<evidence type="ECO:0000256" key="5">
    <source>
        <dbReference type="ARBA" id="ARBA00022803"/>
    </source>
</evidence>
<dbReference type="GO" id="GO:0030943">
    <property type="term" value="F:mitochondrion targeting sequence binding"/>
    <property type="evidence" value="ECO:0007669"/>
    <property type="project" value="TreeGrafter"/>
</dbReference>
<dbReference type="EMBL" id="KV454414">
    <property type="protein sequence ID" value="ODQ63497.1"/>
    <property type="molecule type" value="Genomic_DNA"/>
</dbReference>
<keyword evidence="6" id="KW-1133">Transmembrane helix</keyword>
<dbReference type="GO" id="GO:0045039">
    <property type="term" value="P:protein insertion into mitochondrial inner membrane"/>
    <property type="evidence" value="ECO:0007669"/>
    <property type="project" value="TreeGrafter"/>
</dbReference>
<dbReference type="PANTHER" id="PTHR46208:SF1">
    <property type="entry name" value="MITOCHONDRIAL IMPORT RECEPTOR SUBUNIT TOM70"/>
    <property type="match status" value="1"/>
</dbReference>
<keyword evidence="13" id="KW-1185">Reference proteome</keyword>
<dbReference type="SUPFAM" id="SSF48452">
    <property type="entry name" value="TPR-like"/>
    <property type="match status" value="2"/>
</dbReference>
<dbReference type="OrthoDB" id="2942533at2759"/>
<name>A0A1E3PF25_9ASCO</name>
<dbReference type="SMART" id="SM00028">
    <property type="entry name" value="TPR"/>
    <property type="match status" value="8"/>
</dbReference>
<sequence>MSQQNSLVKFIAEHKAAVAIASAVVIAGTSAGIYYMSENQKIAAKKQAKKEKKKASKKSKKTTEGADAADQATTVESATSTPATDSASAPAAAAASSPVSGKSLHGFAVKKDAETKLEYPELDDFEKVQNLPENQRKELAAAFKAVGNTYFQQKKYASAIGFYDSALKCDQDAIFYSNRSACFYALKDWEKVIEDTTTAIELNPLYSKCFRRRATTHEQLNQLNDAILDYTIVCVLEKFADRTVNQNVERLIQIKAAQDTKEIYETRAKVLPSLQFLKAFMTSFRKLALPEAITTAAEDSGDYKLKLAFAALEKETYECYREADRLFSEAVSEEFISSTSELALAYEYVASFAFLKNDIEGATVNLDKSIELKPSVQAYIKRAALSLDSGNVAAAKIDFENAAKLNPESPDIYHHRGQMLFLEEKYDEALVSYKKSVALDSDFIASNLFIANTLFKKQDITGATAAFNDCIKQFPNRPEPYTYFAECLMSTNNFDDALKMLDKAIEIAQGPNNATSIDILPMVNKAVILFQAKGDVAGAIELCEKALVLDPHSDITIATLSQLYLAQKNHAQALKYMDMHVQIARSEQELAQTLAFKNATEAQVRLESEYPAVYDILNTIDPSTLSAGY</sequence>
<evidence type="ECO:0000256" key="4">
    <source>
        <dbReference type="ARBA" id="ARBA00022787"/>
    </source>
</evidence>
<evidence type="ECO:0000313" key="12">
    <source>
        <dbReference type="EMBL" id="ODQ63497.1"/>
    </source>
</evidence>
<comment type="subcellular location">
    <subcellularLocation>
        <location evidence="1">Mitochondrion outer membrane</location>
        <topology evidence="1">Single-pass membrane protein</topology>
    </subcellularLocation>
</comment>
<gene>
    <name evidence="12" type="ORF">NADFUDRAFT_47887</name>
</gene>
<evidence type="ECO:0000256" key="1">
    <source>
        <dbReference type="ARBA" id="ARBA00004572"/>
    </source>
</evidence>
<evidence type="ECO:0000256" key="8">
    <source>
        <dbReference type="ARBA" id="ARBA00023136"/>
    </source>
</evidence>
<dbReference type="Proteomes" id="UP000095009">
    <property type="component" value="Unassembled WGS sequence"/>
</dbReference>
<dbReference type="AlphaFoldDB" id="A0A1E3PF25"/>
<evidence type="ECO:0000256" key="11">
    <source>
        <dbReference type="SAM" id="MobiDB-lite"/>
    </source>
</evidence>
<accession>A0A1E3PF25</accession>
<dbReference type="GO" id="GO:0008320">
    <property type="term" value="F:protein transmembrane transporter activity"/>
    <property type="evidence" value="ECO:0007669"/>
    <property type="project" value="TreeGrafter"/>
</dbReference>
<keyword evidence="3" id="KW-0677">Repeat</keyword>
<dbReference type="Pfam" id="PF13432">
    <property type="entry name" value="TPR_16"/>
    <property type="match status" value="1"/>
</dbReference>
<evidence type="ECO:0000256" key="10">
    <source>
        <dbReference type="PROSITE-ProRule" id="PRU00339"/>
    </source>
</evidence>
<dbReference type="GO" id="GO:0005741">
    <property type="term" value="C:mitochondrial outer membrane"/>
    <property type="evidence" value="ECO:0007669"/>
    <property type="project" value="UniProtKB-SubCell"/>
</dbReference>
<feature type="repeat" description="TPR" evidence="10">
    <location>
        <begin position="140"/>
        <end position="173"/>
    </location>
</feature>
<keyword evidence="5 10" id="KW-0802">TPR repeat</keyword>
<feature type="repeat" description="TPR" evidence="10">
    <location>
        <begin position="410"/>
        <end position="443"/>
    </location>
</feature>
<dbReference type="Gene3D" id="1.25.40.10">
    <property type="entry name" value="Tetratricopeptide repeat domain"/>
    <property type="match status" value="2"/>
</dbReference>
<dbReference type="InterPro" id="IPR019734">
    <property type="entry name" value="TPR_rpt"/>
</dbReference>
<evidence type="ECO:0000256" key="9">
    <source>
        <dbReference type="ARBA" id="ARBA00038030"/>
    </source>
</evidence>
<feature type="compositionally biased region" description="Low complexity" evidence="11">
    <location>
        <begin position="77"/>
        <end position="92"/>
    </location>
</feature>
<dbReference type="PROSITE" id="PS50005">
    <property type="entry name" value="TPR"/>
    <property type="match status" value="2"/>
</dbReference>
<keyword evidence="8" id="KW-0472">Membrane</keyword>
<dbReference type="InterPro" id="IPR011990">
    <property type="entry name" value="TPR-like_helical_dom_sf"/>
</dbReference>
<feature type="region of interest" description="Disordered" evidence="11">
    <location>
        <begin position="45"/>
        <end position="92"/>
    </location>
</feature>
<organism evidence="12 13">
    <name type="scientific">Nadsonia fulvescens var. elongata DSM 6958</name>
    <dbReference type="NCBI Taxonomy" id="857566"/>
    <lineage>
        <taxon>Eukaryota</taxon>
        <taxon>Fungi</taxon>
        <taxon>Dikarya</taxon>
        <taxon>Ascomycota</taxon>
        <taxon>Saccharomycotina</taxon>
        <taxon>Dipodascomycetes</taxon>
        <taxon>Dipodascales</taxon>
        <taxon>Dipodascales incertae sedis</taxon>
        <taxon>Nadsonia</taxon>
    </lineage>
</organism>
<dbReference type="GO" id="GO:0030150">
    <property type="term" value="P:protein import into mitochondrial matrix"/>
    <property type="evidence" value="ECO:0007669"/>
    <property type="project" value="TreeGrafter"/>
</dbReference>
<evidence type="ECO:0000256" key="7">
    <source>
        <dbReference type="ARBA" id="ARBA00023128"/>
    </source>
</evidence>
<proteinExistence type="inferred from homology"/>
<comment type="similarity">
    <text evidence="9">Belongs to the Tom70 family.</text>
</comment>
<feature type="compositionally biased region" description="Basic residues" evidence="11">
    <location>
        <begin position="45"/>
        <end position="60"/>
    </location>
</feature>
<evidence type="ECO:0000256" key="3">
    <source>
        <dbReference type="ARBA" id="ARBA00022737"/>
    </source>
</evidence>
<evidence type="ECO:0000256" key="6">
    <source>
        <dbReference type="ARBA" id="ARBA00022989"/>
    </source>
</evidence>
<dbReference type="STRING" id="857566.A0A1E3PF25"/>
<dbReference type="Pfam" id="PF14559">
    <property type="entry name" value="TPR_19"/>
    <property type="match status" value="2"/>
</dbReference>
<keyword evidence="7" id="KW-0496">Mitochondrion</keyword>
<keyword evidence="2" id="KW-0812">Transmembrane</keyword>
<protein>
    <submittedName>
        <fullName evidence="12">TPR-like protein</fullName>
    </submittedName>
</protein>